<gene>
    <name evidence="3" type="ORF">RDB_LOCUS25251</name>
</gene>
<dbReference type="EMBL" id="CAJMWZ010001457">
    <property type="protein sequence ID" value="CAE6436836.1"/>
    <property type="molecule type" value="Genomic_DNA"/>
</dbReference>
<keyword evidence="1" id="KW-0175">Coiled coil</keyword>
<dbReference type="Pfam" id="PF14200">
    <property type="entry name" value="RicinB_lectin_2"/>
    <property type="match status" value="1"/>
</dbReference>
<name>A0A8H3ASM0_9AGAM</name>
<dbReference type="AlphaFoldDB" id="A0A8H3ASM0"/>
<dbReference type="SUPFAM" id="SSF50370">
    <property type="entry name" value="Ricin B-like lectins"/>
    <property type="match status" value="1"/>
</dbReference>
<evidence type="ECO:0000259" key="2">
    <source>
        <dbReference type="Pfam" id="PF14200"/>
    </source>
</evidence>
<organism evidence="3 4">
    <name type="scientific">Rhizoctonia solani</name>
    <dbReference type="NCBI Taxonomy" id="456999"/>
    <lineage>
        <taxon>Eukaryota</taxon>
        <taxon>Fungi</taxon>
        <taxon>Dikarya</taxon>
        <taxon>Basidiomycota</taxon>
        <taxon>Agaricomycotina</taxon>
        <taxon>Agaricomycetes</taxon>
        <taxon>Cantharellales</taxon>
        <taxon>Ceratobasidiaceae</taxon>
        <taxon>Rhizoctonia</taxon>
    </lineage>
</organism>
<evidence type="ECO:0000313" key="4">
    <source>
        <dbReference type="Proteomes" id="UP000663850"/>
    </source>
</evidence>
<dbReference type="InterPro" id="IPR000772">
    <property type="entry name" value="Ricin_B_lectin"/>
</dbReference>
<feature type="coiled-coil region" evidence="1">
    <location>
        <begin position="172"/>
        <end position="203"/>
    </location>
</feature>
<evidence type="ECO:0000313" key="3">
    <source>
        <dbReference type="EMBL" id="CAE6436836.1"/>
    </source>
</evidence>
<reference evidence="3" key="1">
    <citation type="submission" date="2021-01" db="EMBL/GenBank/DDBJ databases">
        <authorList>
            <person name="Kaushik A."/>
        </authorList>
    </citation>
    <scope>NUCLEOTIDE SEQUENCE</scope>
    <source>
        <strain evidence="3">Type strain: AG8-Rh-89/</strain>
    </source>
</reference>
<feature type="domain" description="Ricin B lectin" evidence="2">
    <location>
        <begin position="17"/>
        <end position="76"/>
    </location>
</feature>
<proteinExistence type="predicted"/>
<accession>A0A8H3ASM0</accession>
<sequence length="354" mass="40502">MGQKPSHHTPDLDIKLGTYFIIHDCSGKAIQIDSQNYQKITVWDRHAGDNQQWYLQQSGKGYVFKNKQHGYYLGLSLADESPFPVCASPYPASWVVMKQDANAIGEGCARIVSCDETKSRVLSLDSGVLSIGENGDKVRATRFYATRTQQPTNILYSDDTGEELPKQYQIERAQLQQDLADKVAELSKKDRKLSRRIEDLAKRDADIVRMRAELDAKDRGIRSRDQELMTKHQELARKEQELAMKDRELLAKIQEIAELKTLRPRPSIIRRLLQEAEMRSRGSRSRTSSIAQPVSVTYGSEFDFRSQDIEVRSQYSEEDEEMPDGEVANLYARAEKLETILSQKGDDESSHYEY</sequence>
<comment type="caution">
    <text evidence="3">The sequence shown here is derived from an EMBL/GenBank/DDBJ whole genome shotgun (WGS) entry which is preliminary data.</text>
</comment>
<evidence type="ECO:0000256" key="1">
    <source>
        <dbReference type="SAM" id="Coils"/>
    </source>
</evidence>
<protein>
    <recommendedName>
        <fullName evidence="2">Ricin B lectin domain-containing protein</fullName>
    </recommendedName>
</protein>
<dbReference type="InterPro" id="IPR035992">
    <property type="entry name" value="Ricin_B-like_lectins"/>
</dbReference>
<dbReference type="Proteomes" id="UP000663850">
    <property type="component" value="Unassembled WGS sequence"/>
</dbReference>
<dbReference type="CDD" id="cd00161">
    <property type="entry name" value="beta-trefoil_Ricin-like"/>
    <property type="match status" value="1"/>
</dbReference>
<dbReference type="Gene3D" id="2.80.10.50">
    <property type="match status" value="1"/>
</dbReference>